<dbReference type="Proteomes" id="UP000295680">
    <property type="component" value="Unassembled WGS sequence"/>
</dbReference>
<dbReference type="OrthoDB" id="3210235at2"/>
<evidence type="ECO:0000259" key="5">
    <source>
        <dbReference type="PROSITE" id="PS50977"/>
    </source>
</evidence>
<dbReference type="Gene3D" id="1.10.10.60">
    <property type="entry name" value="Homeodomain-like"/>
    <property type="match status" value="1"/>
</dbReference>
<dbReference type="EMBL" id="SLWS01000002">
    <property type="protein sequence ID" value="TCO62523.1"/>
    <property type="molecule type" value="Genomic_DNA"/>
</dbReference>
<name>A0A4R2JQL5_9PSEU</name>
<feature type="DNA-binding region" description="H-T-H motif" evidence="4">
    <location>
        <begin position="36"/>
        <end position="55"/>
    </location>
</feature>
<dbReference type="InterPro" id="IPR050109">
    <property type="entry name" value="HTH-type_TetR-like_transc_reg"/>
</dbReference>
<reference evidence="6 7" key="1">
    <citation type="submission" date="2019-03" db="EMBL/GenBank/DDBJ databases">
        <title>Genomic Encyclopedia of Type Strains, Phase IV (KMG-IV): sequencing the most valuable type-strain genomes for metagenomic binning, comparative biology and taxonomic classification.</title>
        <authorList>
            <person name="Goeker M."/>
        </authorList>
    </citation>
    <scope>NUCLEOTIDE SEQUENCE [LARGE SCALE GENOMIC DNA]</scope>
    <source>
        <strain evidence="6 7">DSM 45934</strain>
    </source>
</reference>
<dbReference type="PANTHER" id="PTHR30055">
    <property type="entry name" value="HTH-TYPE TRANSCRIPTIONAL REGULATOR RUTR"/>
    <property type="match status" value="1"/>
</dbReference>
<dbReference type="PANTHER" id="PTHR30055:SF234">
    <property type="entry name" value="HTH-TYPE TRANSCRIPTIONAL REGULATOR BETI"/>
    <property type="match status" value="1"/>
</dbReference>
<sequence length="190" mass="20708">MPVSPGRRIRNPELHREAILAAAAQSFAERGYQQATIRDIARRAGVTHGLVLRHFGSKEQLFLAAVPGTRDVAELGQGPPETLPERLATGYVNRMENAAGGDAFLALVRSAGSDDDSATRLLLAMQERTLDTYRAQLGKAKAEQLLPFIASLLIGVTFSRYIVRAGFLAEMDRETFTEHLTHALRGLIAA</sequence>
<dbReference type="InterPro" id="IPR036271">
    <property type="entry name" value="Tet_transcr_reg_TetR-rel_C_sf"/>
</dbReference>
<dbReference type="GO" id="GO:0000976">
    <property type="term" value="F:transcription cis-regulatory region binding"/>
    <property type="evidence" value="ECO:0007669"/>
    <property type="project" value="TreeGrafter"/>
</dbReference>
<keyword evidence="1" id="KW-0805">Transcription regulation</keyword>
<keyword evidence="2 4" id="KW-0238">DNA-binding</keyword>
<feature type="domain" description="HTH tetR-type" evidence="5">
    <location>
        <begin position="13"/>
        <end position="73"/>
    </location>
</feature>
<evidence type="ECO:0000313" key="7">
    <source>
        <dbReference type="Proteomes" id="UP000295680"/>
    </source>
</evidence>
<dbReference type="GO" id="GO:0003700">
    <property type="term" value="F:DNA-binding transcription factor activity"/>
    <property type="evidence" value="ECO:0007669"/>
    <property type="project" value="TreeGrafter"/>
</dbReference>
<dbReference type="AlphaFoldDB" id="A0A4R2JQL5"/>
<evidence type="ECO:0000256" key="1">
    <source>
        <dbReference type="ARBA" id="ARBA00023015"/>
    </source>
</evidence>
<accession>A0A4R2JQL5</accession>
<comment type="caution">
    <text evidence="6">The sequence shown here is derived from an EMBL/GenBank/DDBJ whole genome shotgun (WGS) entry which is preliminary data.</text>
</comment>
<proteinExistence type="predicted"/>
<dbReference type="SUPFAM" id="SSF46689">
    <property type="entry name" value="Homeodomain-like"/>
    <property type="match status" value="1"/>
</dbReference>
<protein>
    <submittedName>
        <fullName evidence="6">TetR family transcriptional regulator</fullName>
    </submittedName>
</protein>
<dbReference type="SUPFAM" id="SSF48498">
    <property type="entry name" value="Tetracyclin repressor-like, C-terminal domain"/>
    <property type="match status" value="1"/>
</dbReference>
<dbReference type="InterPro" id="IPR041678">
    <property type="entry name" value="TetR_C_16"/>
</dbReference>
<gene>
    <name evidence="6" type="ORF">EV192_102662</name>
</gene>
<dbReference type="Pfam" id="PF00440">
    <property type="entry name" value="TetR_N"/>
    <property type="match status" value="1"/>
</dbReference>
<dbReference type="InterPro" id="IPR009057">
    <property type="entry name" value="Homeodomain-like_sf"/>
</dbReference>
<evidence type="ECO:0000256" key="3">
    <source>
        <dbReference type="ARBA" id="ARBA00023163"/>
    </source>
</evidence>
<dbReference type="PROSITE" id="PS50977">
    <property type="entry name" value="HTH_TETR_2"/>
    <property type="match status" value="1"/>
</dbReference>
<keyword evidence="3" id="KW-0804">Transcription</keyword>
<evidence type="ECO:0000256" key="2">
    <source>
        <dbReference type="ARBA" id="ARBA00023125"/>
    </source>
</evidence>
<evidence type="ECO:0000313" key="6">
    <source>
        <dbReference type="EMBL" id="TCO62523.1"/>
    </source>
</evidence>
<organism evidence="6 7">
    <name type="scientific">Actinocrispum wychmicini</name>
    <dbReference type="NCBI Taxonomy" id="1213861"/>
    <lineage>
        <taxon>Bacteria</taxon>
        <taxon>Bacillati</taxon>
        <taxon>Actinomycetota</taxon>
        <taxon>Actinomycetes</taxon>
        <taxon>Pseudonocardiales</taxon>
        <taxon>Pseudonocardiaceae</taxon>
        <taxon>Actinocrispum</taxon>
    </lineage>
</organism>
<dbReference type="PRINTS" id="PR00455">
    <property type="entry name" value="HTHTETR"/>
</dbReference>
<dbReference type="Pfam" id="PF17920">
    <property type="entry name" value="TetR_C_16"/>
    <property type="match status" value="1"/>
</dbReference>
<dbReference type="Gene3D" id="1.10.357.10">
    <property type="entry name" value="Tetracycline Repressor, domain 2"/>
    <property type="match status" value="1"/>
</dbReference>
<dbReference type="InterPro" id="IPR001647">
    <property type="entry name" value="HTH_TetR"/>
</dbReference>
<evidence type="ECO:0000256" key="4">
    <source>
        <dbReference type="PROSITE-ProRule" id="PRU00335"/>
    </source>
</evidence>
<keyword evidence="7" id="KW-1185">Reference proteome</keyword>
<dbReference type="RefSeq" id="WP_132114353.1">
    <property type="nucleotide sequence ID" value="NZ_SLWS01000002.1"/>
</dbReference>